<dbReference type="PRINTS" id="PR00081">
    <property type="entry name" value="GDHRDH"/>
</dbReference>
<dbReference type="PIRSF" id="PIRSF000126">
    <property type="entry name" value="11-beta-HSD1"/>
    <property type="match status" value="1"/>
</dbReference>
<keyword evidence="2" id="KW-0560">Oxidoreductase</keyword>
<reference evidence="3" key="1">
    <citation type="submission" date="2020-05" db="EMBL/GenBank/DDBJ databases">
        <authorList>
            <person name="Chiriac C."/>
            <person name="Salcher M."/>
            <person name="Ghai R."/>
            <person name="Kavagutti S V."/>
        </authorList>
    </citation>
    <scope>NUCLEOTIDE SEQUENCE</scope>
</reference>
<sequence>MTLPFQRALITGASAGIGEEFVHQLSRAGIPCVLVARRGDRLEQLAEQYSTCEVLVADLLTAEGIARVAQRLASPTLPVDLLVNNAGFGSSGTFLSVPVNNSTGQIDLNVRALVELSHAALHAFQERKRGYLLNVSSVASFQSGPGMAVYSATKAFVTSFSEALHEELRKSPVHVSALCPGFVRTEFQEVAQTGAEIDSIPKFMWLNIANVVSEALAGTAKGKALIVPGTQYKSMLMWVRLVPRVVMRRVSGKIVGI</sequence>
<evidence type="ECO:0000256" key="2">
    <source>
        <dbReference type="ARBA" id="ARBA00023002"/>
    </source>
</evidence>
<dbReference type="Pfam" id="PF00106">
    <property type="entry name" value="adh_short"/>
    <property type="match status" value="1"/>
</dbReference>
<dbReference type="EMBL" id="CAFBPN010000085">
    <property type="protein sequence ID" value="CAB5027391.1"/>
    <property type="molecule type" value="Genomic_DNA"/>
</dbReference>
<gene>
    <name evidence="3" type="ORF">UFOPK4098_01250</name>
</gene>
<accession>A0A6J7RFD5</accession>
<dbReference type="PROSITE" id="PS00061">
    <property type="entry name" value="ADH_SHORT"/>
    <property type="match status" value="1"/>
</dbReference>
<dbReference type="InterPro" id="IPR036291">
    <property type="entry name" value="NAD(P)-bd_dom_sf"/>
</dbReference>
<name>A0A6J7RFD5_9ZZZZ</name>
<protein>
    <submittedName>
        <fullName evidence="3">Unannotated protein</fullName>
    </submittedName>
</protein>
<dbReference type="PRINTS" id="PR00080">
    <property type="entry name" value="SDRFAMILY"/>
</dbReference>
<dbReference type="Gene3D" id="3.40.50.720">
    <property type="entry name" value="NAD(P)-binding Rossmann-like Domain"/>
    <property type="match status" value="1"/>
</dbReference>
<dbReference type="GO" id="GO:0016020">
    <property type="term" value="C:membrane"/>
    <property type="evidence" value="ECO:0007669"/>
    <property type="project" value="TreeGrafter"/>
</dbReference>
<evidence type="ECO:0000313" key="3">
    <source>
        <dbReference type="EMBL" id="CAB5027391.1"/>
    </source>
</evidence>
<dbReference type="InterPro" id="IPR002347">
    <property type="entry name" value="SDR_fam"/>
</dbReference>
<dbReference type="InterPro" id="IPR020904">
    <property type="entry name" value="Sc_DH/Rdtase_CS"/>
</dbReference>
<dbReference type="PANTHER" id="PTHR44196:SF2">
    <property type="entry name" value="SHORT-CHAIN DEHYDROGENASE-RELATED"/>
    <property type="match status" value="1"/>
</dbReference>
<evidence type="ECO:0000256" key="1">
    <source>
        <dbReference type="ARBA" id="ARBA00006484"/>
    </source>
</evidence>
<dbReference type="AlphaFoldDB" id="A0A6J7RFD5"/>
<organism evidence="3">
    <name type="scientific">freshwater metagenome</name>
    <dbReference type="NCBI Taxonomy" id="449393"/>
    <lineage>
        <taxon>unclassified sequences</taxon>
        <taxon>metagenomes</taxon>
        <taxon>ecological metagenomes</taxon>
    </lineage>
</organism>
<proteinExistence type="inferred from homology"/>
<dbReference type="PANTHER" id="PTHR44196">
    <property type="entry name" value="DEHYDROGENASE/REDUCTASE SDR FAMILY MEMBER 7B"/>
    <property type="match status" value="1"/>
</dbReference>
<dbReference type="SUPFAM" id="SSF51735">
    <property type="entry name" value="NAD(P)-binding Rossmann-fold domains"/>
    <property type="match status" value="1"/>
</dbReference>
<dbReference type="GO" id="GO:0016491">
    <property type="term" value="F:oxidoreductase activity"/>
    <property type="evidence" value="ECO:0007669"/>
    <property type="project" value="UniProtKB-KW"/>
</dbReference>
<comment type="similarity">
    <text evidence="1">Belongs to the short-chain dehydrogenases/reductases (SDR) family.</text>
</comment>
<dbReference type="CDD" id="cd05233">
    <property type="entry name" value="SDR_c"/>
    <property type="match status" value="1"/>
</dbReference>